<name>A0A8C4YQA8_9SAUR</name>
<dbReference type="GO" id="GO:0005248">
    <property type="term" value="F:voltage-gated sodium channel activity"/>
    <property type="evidence" value="ECO:0007669"/>
    <property type="project" value="TreeGrafter"/>
</dbReference>
<proteinExistence type="predicted"/>
<evidence type="ECO:0000259" key="9">
    <source>
        <dbReference type="Pfam" id="PF11933"/>
    </source>
</evidence>
<evidence type="ECO:0000256" key="5">
    <source>
        <dbReference type="SAM" id="Coils"/>
    </source>
</evidence>
<evidence type="ECO:0000256" key="2">
    <source>
        <dbReference type="ARBA" id="ARBA00022692"/>
    </source>
</evidence>
<dbReference type="Gene3D" id="1.10.287.70">
    <property type="match status" value="1"/>
</dbReference>
<dbReference type="SUPFAM" id="SSF81324">
    <property type="entry name" value="Voltage-gated potassium channels"/>
    <property type="match status" value="1"/>
</dbReference>
<feature type="compositionally biased region" description="Basic residues" evidence="6">
    <location>
        <begin position="512"/>
        <end position="523"/>
    </location>
</feature>
<gene>
    <name evidence="10" type="primary">SCN1A</name>
</gene>
<accession>A0A8C4YQA8</accession>
<evidence type="ECO:0000256" key="4">
    <source>
        <dbReference type="ARBA" id="ARBA00023136"/>
    </source>
</evidence>
<evidence type="ECO:0000256" key="1">
    <source>
        <dbReference type="ARBA" id="ARBA00004141"/>
    </source>
</evidence>
<feature type="coiled-coil region" evidence="5">
    <location>
        <begin position="437"/>
        <end position="471"/>
    </location>
</feature>
<evidence type="ECO:0000313" key="10">
    <source>
        <dbReference type="Ensembl" id="ENSGEVP00005028270.1"/>
    </source>
</evidence>
<dbReference type="Gene3D" id="1.20.120.350">
    <property type="entry name" value="Voltage-gated potassium channels. Chain C"/>
    <property type="match status" value="1"/>
</dbReference>
<dbReference type="GO" id="GO:0001518">
    <property type="term" value="C:voltage-gated sodium channel complex"/>
    <property type="evidence" value="ECO:0007669"/>
    <property type="project" value="TreeGrafter"/>
</dbReference>
<dbReference type="FunFam" id="1.20.120.350:FF:000005">
    <property type="entry name" value="Sodium channel protein"/>
    <property type="match status" value="1"/>
</dbReference>
<dbReference type="InterPro" id="IPR024583">
    <property type="entry name" value="Na_trans_cytopl"/>
</dbReference>
<keyword evidence="11" id="KW-1185">Reference proteome</keyword>
<comment type="subcellular location">
    <subcellularLocation>
        <location evidence="1">Membrane</location>
        <topology evidence="1">Multi-pass membrane protein</topology>
    </subcellularLocation>
</comment>
<feature type="domain" description="Voltage-gated Na+ ion channel cytoplasmic" evidence="9">
    <location>
        <begin position="572"/>
        <end position="650"/>
    </location>
</feature>
<feature type="domain" description="Ion transport" evidence="8">
    <location>
        <begin position="143"/>
        <end position="446"/>
    </location>
</feature>
<keyword evidence="3 7" id="KW-1133">Transmembrane helix</keyword>
<dbReference type="PANTHER" id="PTHR10037">
    <property type="entry name" value="VOLTAGE-GATED CATION CHANNEL CALCIUM AND SODIUM"/>
    <property type="match status" value="1"/>
</dbReference>
<evidence type="ECO:0000256" key="6">
    <source>
        <dbReference type="SAM" id="MobiDB-lite"/>
    </source>
</evidence>
<dbReference type="Proteomes" id="UP000694390">
    <property type="component" value="Chromosome 11"/>
</dbReference>
<evidence type="ECO:0000259" key="8">
    <source>
        <dbReference type="Pfam" id="PF00520"/>
    </source>
</evidence>
<protein>
    <submittedName>
        <fullName evidence="10">Sodium voltage-gated channel alpha subunit 1</fullName>
    </submittedName>
</protein>
<keyword evidence="5" id="KW-0175">Coiled coil</keyword>
<evidence type="ECO:0000313" key="11">
    <source>
        <dbReference type="Proteomes" id="UP000694390"/>
    </source>
</evidence>
<dbReference type="PANTHER" id="PTHR10037:SF278">
    <property type="entry name" value="SODIUM CHANNEL PROTEIN TYPE 2 SUBUNIT ALPHA"/>
    <property type="match status" value="1"/>
</dbReference>
<reference evidence="10" key="1">
    <citation type="submission" date="2019-06" db="EMBL/GenBank/DDBJ databases">
        <title>G10K-VGP Goodes thornscrub tortoise genome, primary haplotype.</title>
        <authorList>
            <person name="Murphy B."/>
            <person name="Edwards T."/>
            <person name="Rhie A."/>
            <person name="Koren S."/>
            <person name="Phillippy A."/>
            <person name="Fedrigo O."/>
            <person name="Haase B."/>
            <person name="Mountcastle J."/>
            <person name="Lewin H."/>
            <person name="Damas J."/>
            <person name="Howe K."/>
            <person name="Formenti G."/>
            <person name="Myers G."/>
            <person name="Durbin R."/>
            <person name="Jarvis E.D."/>
        </authorList>
    </citation>
    <scope>NUCLEOTIDE SEQUENCE [LARGE SCALE GENOMIC DNA]</scope>
</reference>
<feature type="transmembrane region" description="Helical" evidence="7">
    <location>
        <begin position="263"/>
        <end position="283"/>
    </location>
</feature>
<organism evidence="10 11">
    <name type="scientific">Gopherus evgoodei</name>
    <name type="common">Goodes thornscrub tortoise</name>
    <dbReference type="NCBI Taxonomy" id="1825980"/>
    <lineage>
        <taxon>Eukaryota</taxon>
        <taxon>Metazoa</taxon>
        <taxon>Chordata</taxon>
        <taxon>Craniata</taxon>
        <taxon>Vertebrata</taxon>
        <taxon>Euteleostomi</taxon>
        <taxon>Archelosauria</taxon>
        <taxon>Testudinata</taxon>
        <taxon>Testudines</taxon>
        <taxon>Cryptodira</taxon>
        <taxon>Durocryptodira</taxon>
        <taxon>Testudinoidea</taxon>
        <taxon>Testudinidae</taxon>
        <taxon>Gopherus</taxon>
    </lineage>
</organism>
<dbReference type="InterPro" id="IPR043203">
    <property type="entry name" value="VGCC_Ca_Na"/>
</dbReference>
<feature type="region of interest" description="Disordered" evidence="6">
    <location>
        <begin position="33"/>
        <end position="59"/>
    </location>
</feature>
<dbReference type="GeneTree" id="ENSGT00940000154224"/>
<keyword evidence="2 7" id="KW-0812">Transmembrane</keyword>
<sequence>MEQSVLVPPGPDSFHYFTRESLAAIEQRIAAAKTKYSKQDHKDDENGPKPNSDLEAGKSLPFIYGDIPPGMVSEPLEDLDPYYINKKTFIVLNKGKAIFRFSATSALYILTPFNPLRKIAIKILVHSYPFQVVGSKCFSLKITFMLIMCTILTNCVFMTIKNPPEWTKNVEYTFTGIYTFESLIKIFARGFCLEDFTFLRDPWNWLDFTVITFAYVTEFVDLGNVSALRTFRVLRALKTISVIPGLKTIVGALIQSVKKLSDVMILTVFCLSVFALIGLQLFMGNLRHKCLQWPPDNFTLETNITSYFNSTIGENGTFVNVTVTPFDWKGYIEDERHFYVLEGQNDALLCGNGSDAGQCPEGYICVKAGRNPNYGYTSFDTFSWAFLSLFRLMTQDYWENLYQLTLRAAGKTYMIFFVLVIFLGSFYLINLILAVVAMAYEEQNQANMEEAEQKEAEFQQMLEQLRKQQEVAAAVAVATASAGSRDPSAEGGIGGLSESSSDVSKLSSKSAKERRNRRKKRKQKEQYGGEEKDEDEFQKSESEGSIRKKTFRFSIEGNRLTYEKKYSSPHQSLLSIRGSLFSPRRNSKTSLFSFRGRARDIGSENDFADDEHSTFEDNDSRRDSLFVPRRHGERRNSNISQASRSSRVLKFKYLPAKILRVNEKKYPINMQVFVYYIPLKI</sequence>
<reference evidence="10" key="2">
    <citation type="submission" date="2025-08" db="UniProtKB">
        <authorList>
            <consortium name="Ensembl"/>
        </authorList>
    </citation>
    <scope>IDENTIFICATION</scope>
</reference>
<feature type="compositionally biased region" description="Basic and acidic residues" evidence="6">
    <location>
        <begin position="37"/>
        <end position="47"/>
    </location>
</feature>
<keyword evidence="4 7" id="KW-0472">Membrane</keyword>
<evidence type="ECO:0000256" key="7">
    <source>
        <dbReference type="SAM" id="Phobius"/>
    </source>
</evidence>
<dbReference type="GO" id="GO:0019228">
    <property type="term" value="P:neuronal action potential"/>
    <property type="evidence" value="ECO:0007669"/>
    <property type="project" value="TreeGrafter"/>
</dbReference>
<dbReference type="Ensembl" id="ENSGEVT00005029721.1">
    <property type="protein sequence ID" value="ENSGEVP00005028270.1"/>
    <property type="gene ID" value="ENSGEVG00005019572.1"/>
</dbReference>
<dbReference type="Pfam" id="PF00520">
    <property type="entry name" value="Ion_trans"/>
    <property type="match status" value="1"/>
</dbReference>
<dbReference type="AlphaFoldDB" id="A0A8C4YQA8"/>
<feature type="compositionally biased region" description="Low complexity" evidence="6">
    <location>
        <begin position="496"/>
        <end position="509"/>
    </location>
</feature>
<dbReference type="InterPro" id="IPR005821">
    <property type="entry name" value="Ion_trans_dom"/>
</dbReference>
<feature type="transmembrane region" description="Helical" evidence="7">
    <location>
        <begin position="413"/>
        <end position="440"/>
    </location>
</feature>
<reference evidence="10" key="3">
    <citation type="submission" date="2025-09" db="UniProtKB">
        <authorList>
            <consortium name="Ensembl"/>
        </authorList>
    </citation>
    <scope>IDENTIFICATION</scope>
</reference>
<evidence type="ECO:0000256" key="3">
    <source>
        <dbReference type="ARBA" id="ARBA00022989"/>
    </source>
</evidence>
<dbReference type="Pfam" id="PF11933">
    <property type="entry name" value="Na_trans_cytopl"/>
    <property type="match status" value="1"/>
</dbReference>
<dbReference type="GO" id="GO:0086010">
    <property type="term" value="P:membrane depolarization during action potential"/>
    <property type="evidence" value="ECO:0007669"/>
    <property type="project" value="TreeGrafter"/>
</dbReference>
<dbReference type="InterPro" id="IPR027359">
    <property type="entry name" value="Volt_channel_dom_sf"/>
</dbReference>
<feature type="region of interest" description="Disordered" evidence="6">
    <location>
        <begin position="483"/>
        <end position="543"/>
    </location>
</feature>